<dbReference type="GO" id="GO:0003677">
    <property type="term" value="F:DNA binding"/>
    <property type="evidence" value="ECO:0007669"/>
    <property type="project" value="UniProtKB-KW"/>
</dbReference>
<dbReference type="PANTHER" id="PTHR23080">
    <property type="entry name" value="THAP DOMAIN PROTEIN"/>
    <property type="match status" value="1"/>
</dbReference>
<keyword evidence="5" id="KW-0238">DNA-binding</keyword>
<proteinExistence type="predicted"/>
<dbReference type="EMBL" id="VTPC01004935">
    <property type="protein sequence ID" value="KAF2896574.1"/>
    <property type="molecule type" value="Genomic_DNA"/>
</dbReference>
<dbReference type="PANTHER" id="PTHR23080:SF141">
    <property type="entry name" value="TRANSPOSASE HELIX-TURN-HELIX DOMAIN-CONTAINING PROTEIN"/>
    <property type="match status" value="1"/>
</dbReference>
<feature type="domain" description="THAP-type" evidence="6">
    <location>
        <begin position="16"/>
        <end position="81"/>
    </location>
</feature>
<keyword evidence="2" id="KW-0479">Metal-binding</keyword>
<dbReference type="InterPro" id="IPR006612">
    <property type="entry name" value="THAP_Znf"/>
</dbReference>
<dbReference type="InterPro" id="IPR027806">
    <property type="entry name" value="HARBI1_dom"/>
</dbReference>
<evidence type="ECO:0000256" key="3">
    <source>
        <dbReference type="ARBA" id="ARBA00022771"/>
    </source>
</evidence>
<comment type="caution">
    <text evidence="7">The sequence shown here is derived from an EMBL/GenBank/DDBJ whole genome shotgun (WGS) entry which is preliminary data.</text>
</comment>
<dbReference type="Pfam" id="PF13613">
    <property type="entry name" value="HTH_Tnp_4"/>
    <property type="match status" value="1"/>
</dbReference>
<evidence type="ECO:0000256" key="5">
    <source>
        <dbReference type="ARBA" id="ARBA00023125"/>
    </source>
</evidence>
<keyword evidence="8" id="KW-1185">Reference proteome</keyword>
<evidence type="ECO:0000313" key="8">
    <source>
        <dbReference type="Proteomes" id="UP000801492"/>
    </source>
</evidence>
<dbReference type="AlphaFoldDB" id="A0A8K0CZN9"/>
<evidence type="ECO:0000313" key="7">
    <source>
        <dbReference type="EMBL" id="KAF2896574.1"/>
    </source>
</evidence>
<dbReference type="GO" id="GO:0008270">
    <property type="term" value="F:zinc ion binding"/>
    <property type="evidence" value="ECO:0007669"/>
    <property type="project" value="UniProtKB-KW"/>
</dbReference>
<dbReference type="OrthoDB" id="6504129at2759"/>
<evidence type="ECO:0000256" key="4">
    <source>
        <dbReference type="ARBA" id="ARBA00022833"/>
    </source>
</evidence>
<reference evidence="7" key="1">
    <citation type="submission" date="2019-08" db="EMBL/GenBank/DDBJ databases">
        <title>The genome of the North American firefly Photinus pyralis.</title>
        <authorList>
            <consortium name="Photinus pyralis genome working group"/>
            <person name="Fallon T.R."/>
            <person name="Sander Lower S.E."/>
            <person name="Weng J.-K."/>
        </authorList>
    </citation>
    <scope>NUCLEOTIDE SEQUENCE</scope>
    <source>
        <strain evidence="7">TRF0915ILg1</strain>
        <tissue evidence="7">Whole body</tissue>
    </source>
</reference>
<keyword evidence="3" id="KW-0863">Zinc-finger</keyword>
<name>A0A8K0CZN9_IGNLU</name>
<evidence type="ECO:0000259" key="6">
    <source>
        <dbReference type="SMART" id="SM00980"/>
    </source>
</evidence>
<keyword evidence="4" id="KW-0862">Zinc</keyword>
<dbReference type="Pfam" id="PF13359">
    <property type="entry name" value="DDE_Tnp_4"/>
    <property type="match status" value="1"/>
</dbReference>
<gene>
    <name evidence="7" type="ORF">ILUMI_09624</name>
</gene>
<dbReference type="InterPro" id="IPR027805">
    <property type="entry name" value="Transposase_HTH_dom"/>
</dbReference>
<protein>
    <recommendedName>
        <fullName evidence="6">THAP-type domain-containing protein</fullName>
    </recommendedName>
</protein>
<evidence type="ECO:0000256" key="1">
    <source>
        <dbReference type="ARBA" id="ARBA00001968"/>
    </source>
</evidence>
<comment type="cofactor">
    <cofactor evidence="1">
        <name>a divalent metal cation</name>
        <dbReference type="ChEBI" id="CHEBI:60240"/>
    </cofactor>
</comment>
<dbReference type="SUPFAM" id="SSF57716">
    <property type="entry name" value="Glucocorticoid receptor-like (DNA-binding domain)"/>
    <property type="match status" value="1"/>
</dbReference>
<dbReference type="SMART" id="SM00980">
    <property type="entry name" value="THAP"/>
    <property type="match status" value="1"/>
</dbReference>
<evidence type="ECO:0000256" key="2">
    <source>
        <dbReference type="ARBA" id="ARBA00022723"/>
    </source>
</evidence>
<dbReference type="Proteomes" id="UP000801492">
    <property type="component" value="Unassembled WGS sequence"/>
</dbReference>
<organism evidence="7 8">
    <name type="scientific">Ignelater luminosus</name>
    <name type="common">Cucubano</name>
    <name type="synonym">Pyrophorus luminosus</name>
    <dbReference type="NCBI Taxonomy" id="2038154"/>
    <lineage>
        <taxon>Eukaryota</taxon>
        <taxon>Metazoa</taxon>
        <taxon>Ecdysozoa</taxon>
        <taxon>Arthropoda</taxon>
        <taxon>Hexapoda</taxon>
        <taxon>Insecta</taxon>
        <taxon>Pterygota</taxon>
        <taxon>Neoptera</taxon>
        <taxon>Endopterygota</taxon>
        <taxon>Coleoptera</taxon>
        <taxon>Polyphaga</taxon>
        <taxon>Elateriformia</taxon>
        <taxon>Elateroidea</taxon>
        <taxon>Elateridae</taxon>
        <taxon>Agrypninae</taxon>
        <taxon>Pyrophorini</taxon>
        <taxon>Ignelater</taxon>
    </lineage>
</organism>
<accession>A0A8K0CZN9</accession>
<sequence length="413" mass="46807">MDRPTAKVSTGSKSKNNCCVPQCSSTYRDPGLKIGKAISPYMKVCSLHFKKEDYFFPDVEASKRRLKQGCVPSQNLPKSSHERFPNAQLAKERATRAEKRHYTKMNEQSTPTPSVHQELGNPIKFEGNNQAVENLLYFKENPVIFKTFEDKAIQVNTFEEFNRITVDKLVDSDYKCNVLLGLPNLGMIDILANLIIKAFQSNSKYSLSVKQKVILTFLKLKLNLSFACLAVLFGTTSKTARLSFYNTVEILSAILKPIIRFPSKEEMLNNMPKCFTPSGLITFLSKGYGGRVSDKAIFNKENVIQKLDMNDSIMVDKGILIEKECNEHLIKLIRPPFLKKTCKQFSKADAERTASIARARVHVERAIQRIKIFKICQGTLQWLLLPYMDDIMIIIAAITNLSAPILSEDKFIT</sequence>